<comment type="subunit">
    <text evidence="3">May interact with centrin.</text>
</comment>
<keyword evidence="13" id="KW-0112">Calmodulin-binding</keyword>
<keyword evidence="8" id="KW-0597">Phosphoprotein</keyword>
<dbReference type="CDD" id="cd14190">
    <property type="entry name" value="STKc_MLCK2"/>
    <property type="match status" value="1"/>
</dbReference>
<evidence type="ECO:0000256" key="6">
    <source>
        <dbReference type="ARBA" id="ARBA00022490"/>
    </source>
</evidence>
<gene>
    <name evidence="18" type="primary">Mylk2</name>
    <name evidence="18" type="ORF">ANHANH_R08630</name>
</gene>
<evidence type="ECO:0000256" key="15">
    <source>
        <dbReference type="PROSITE-ProRule" id="PRU10141"/>
    </source>
</evidence>
<feature type="compositionally biased region" description="Basic and acidic residues" evidence="16">
    <location>
        <begin position="59"/>
        <end position="69"/>
    </location>
</feature>
<evidence type="ECO:0000256" key="5">
    <source>
        <dbReference type="ARBA" id="ARBA00019315"/>
    </source>
</evidence>
<feature type="binding site" evidence="15">
    <location>
        <position position="576"/>
    </location>
    <ligand>
        <name>ATP</name>
        <dbReference type="ChEBI" id="CHEBI:30616"/>
    </ligand>
</feature>
<feature type="compositionally biased region" description="Basic and acidic residues" evidence="16">
    <location>
        <begin position="190"/>
        <end position="201"/>
    </location>
</feature>
<keyword evidence="11 18" id="KW-0418">Kinase</keyword>
<evidence type="ECO:0000256" key="1">
    <source>
        <dbReference type="ARBA" id="ARBA00004496"/>
    </source>
</evidence>
<dbReference type="SUPFAM" id="SSF56112">
    <property type="entry name" value="Protein kinase-like (PK-like)"/>
    <property type="match status" value="1"/>
</dbReference>
<protein>
    <recommendedName>
        <fullName evidence="5">Myosin light chain kinase 2, skeletal/cardiac muscle</fullName>
        <ecNumber evidence="4">2.7.11.18</ecNumber>
    </recommendedName>
</protein>
<feature type="compositionally biased region" description="Low complexity" evidence="16">
    <location>
        <begin position="30"/>
        <end position="48"/>
    </location>
</feature>
<reference evidence="18" key="1">
    <citation type="submission" date="2019-09" db="EMBL/GenBank/DDBJ databases">
        <title>Bird 10,000 Genomes (B10K) Project - Family phase.</title>
        <authorList>
            <person name="Zhang G."/>
        </authorList>
    </citation>
    <scope>NUCLEOTIDE SEQUENCE</scope>
    <source>
        <strain evidence="18">B10K-CU-031-38</strain>
    </source>
</reference>
<dbReference type="InterPro" id="IPR017441">
    <property type="entry name" value="Protein_kinase_ATP_BS"/>
</dbReference>
<evidence type="ECO:0000256" key="10">
    <source>
        <dbReference type="ARBA" id="ARBA00022741"/>
    </source>
</evidence>
<dbReference type="FunFam" id="1.10.510.10:FF:000135">
    <property type="entry name" value="Putative myosin light chain kinase 3"/>
    <property type="match status" value="1"/>
</dbReference>
<evidence type="ECO:0000259" key="17">
    <source>
        <dbReference type="PROSITE" id="PS50011"/>
    </source>
</evidence>
<dbReference type="PANTHER" id="PTHR24347">
    <property type="entry name" value="SERINE/THREONINE-PROTEIN KINASE"/>
    <property type="match status" value="1"/>
</dbReference>
<evidence type="ECO:0000256" key="3">
    <source>
        <dbReference type="ARBA" id="ARBA00011336"/>
    </source>
</evidence>
<dbReference type="GO" id="GO:0005737">
    <property type="term" value="C:cytoplasm"/>
    <property type="evidence" value="ECO:0007669"/>
    <property type="project" value="UniProtKB-SubCell"/>
</dbReference>
<feature type="region of interest" description="Disordered" evidence="16">
    <location>
        <begin position="1"/>
        <end position="518"/>
    </location>
</feature>
<evidence type="ECO:0000256" key="14">
    <source>
        <dbReference type="ARBA" id="ARBA00045834"/>
    </source>
</evidence>
<dbReference type="GO" id="GO:0004687">
    <property type="term" value="F:myosin light chain kinase activity"/>
    <property type="evidence" value="ECO:0007669"/>
    <property type="project" value="UniProtKB-EC"/>
</dbReference>
<evidence type="ECO:0000256" key="12">
    <source>
        <dbReference type="ARBA" id="ARBA00022840"/>
    </source>
</evidence>
<name>A0A851Q7I1_ANHAN</name>
<dbReference type="Gene3D" id="3.30.200.20">
    <property type="entry name" value="Phosphorylase Kinase, domain 1"/>
    <property type="match status" value="1"/>
</dbReference>
<dbReference type="GO" id="GO:0005516">
    <property type="term" value="F:calmodulin binding"/>
    <property type="evidence" value="ECO:0007669"/>
    <property type="project" value="UniProtKB-KW"/>
</dbReference>
<feature type="compositionally biased region" description="Basic and acidic residues" evidence="16">
    <location>
        <begin position="367"/>
        <end position="388"/>
    </location>
</feature>
<feature type="non-terminal residue" evidence="18">
    <location>
        <position position="1"/>
    </location>
</feature>
<evidence type="ECO:0000313" key="19">
    <source>
        <dbReference type="Proteomes" id="UP000657035"/>
    </source>
</evidence>
<proteinExistence type="inferred from homology"/>
<keyword evidence="9" id="KW-0808">Transferase</keyword>
<evidence type="ECO:0000256" key="9">
    <source>
        <dbReference type="ARBA" id="ARBA00022679"/>
    </source>
</evidence>
<dbReference type="EMBL" id="WBMU01003216">
    <property type="protein sequence ID" value="NXC74666.1"/>
    <property type="molecule type" value="Genomic_DNA"/>
</dbReference>
<feature type="non-terminal residue" evidence="18">
    <location>
        <position position="854"/>
    </location>
</feature>
<dbReference type="InterPro" id="IPR011009">
    <property type="entry name" value="Kinase-like_dom_sf"/>
</dbReference>
<comment type="subcellular location">
    <subcellularLocation>
        <location evidence="1">Cytoplasm</location>
    </subcellularLocation>
</comment>
<dbReference type="InterPro" id="IPR042717">
    <property type="entry name" value="MLCK2_STKc"/>
</dbReference>
<organism evidence="18 19">
    <name type="scientific">Anhinga anhinga</name>
    <name type="common">Anhinga</name>
    <name type="synonym">Plotus anhinga</name>
    <dbReference type="NCBI Taxonomy" id="56067"/>
    <lineage>
        <taxon>Eukaryota</taxon>
        <taxon>Metazoa</taxon>
        <taxon>Chordata</taxon>
        <taxon>Craniata</taxon>
        <taxon>Vertebrata</taxon>
        <taxon>Euteleostomi</taxon>
        <taxon>Archelosauria</taxon>
        <taxon>Archosauria</taxon>
        <taxon>Dinosauria</taxon>
        <taxon>Saurischia</taxon>
        <taxon>Theropoda</taxon>
        <taxon>Coelurosauria</taxon>
        <taxon>Aves</taxon>
        <taxon>Neognathae</taxon>
        <taxon>Neoaves</taxon>
        <taxon>Aequornithes</taxon>
        <taxon>Suliformes</taxon>
        <taxon>Anhingidae</taxon>
        <taxon>Anhinga</taxon>
    </lineage>
</organism>
<feature type="compositionally biased region" description="Basic and acidic residues" evidence="16">
    <location>
        <begin position="334"/>
        <end position="359"/>
    </location>
</feature>
<dbReference type="FunFam" id="3.30.200.20:FF:000359">
    <property type="entry name" value="myosin light chain kinase 2, skeletal/cardiac muscle"/>
    <property type="match status" value="1"/>
</dbReference>
<keyword evidence="19" id="KW-1185">Reference proteome</keyword>
<sequence length="854" mass="89722">MEQGSGVGSTPSAGGAGGTAPPEADGSTTQPAPAAPQAAQPQGGKAAPMEGTVPAATRAQDEGKDKPGQEKAPAAAAAQDRGQAEPGKEKAVGEAGGGKAELAGETAPTAPEPGDGRQAAPVEEKVPAATKAQDGGKDKPGKEKAPAAGEPEGGKAVPMEGKGPAAAEAQDGGKDKPMKEKAPGGLEAEGGGKAEPTEEKALAASEAEGGKAKPTEETALAATQAQDGGKEPAKEKTTAAAKEKAPASAKAQDGGKKAAKAEKTPADKKPAKQKAPTAVKAQDGENKAAKAEKAPAAKKAQDGGKEEPAKEKCAAPAKEKAPDAAKAQDGGEEAAAKAEKTPAAKKPQDGSKEPAKEKAPAAAKAPGEGEKAAKAEETDEQQRRRGPEPPRPALLQSLSCPAACRREEQPGAEAAAMEMIPEETVAVEPREGATEPGPAPPALGHLQPPEAPIPAESPGTPQERTLPSAAGQPQVPTGATEQPGPGGQPSSTEAEPPPSPYLTPDFGKEDPFEILDDVPPPPAPFAHRIVTLRSANVSSQFNLSSKDILGGGKFGEVHTCTEKQTGLKLAAKVIRKQGAKDKEMVLLEIDVMNQLNHRNLIQLYDAIETPREIILFMEFVEGGELFERIIDDDYHLTEVDCMVFVRQICEGIRFMHHMRVLHLDLKPENILCVAATGHMVKIIDFGLARRYNPQEKLKVNFGTPEFLSPEVVNYEQVSYSTDMWSMGVITYMLLSGLSPFLGDNDTETLNNVLAANWYFDEETFESVSEEAKDFVSNLIIKEKSARMSAGQCLQHPWLNNLAEKAKRCNRRLKSQVLLKKYVMRRRWKKNFIGVCAANRFKKITSSGSLTALGV</sequence>
<keyword evidence="6" id="KW-0963">Cytoplasm</keyword>
<feature type="compositionally biased region" description="Basic and acidic residues" evidence="16">
    <location>
        <begin position="134"/>
        <end position="145"/>
    </location>
</feature>
<feature type="compositionally biased region" description="Basic and acidic residues" evidence="16">
    <location>
        <begin position="282"/>
        <end position="323"/>
    </location>
</feature>
<evidence type="ECO:0000256" key="2">
    <source>
        <dbReference type="ARBA" id="ARBA00006692"/>
    </source>
</evidence>
<dbReference type="PROSITE" id="PS00107">
    <property type="entry name" value="PROTEIN_KINASE_ATP"/>
    <property type="match status" value="1"/>
</dbReference>
<evidence type="ECO:0000256" key="16">
    <source>
        <dbReference type="SAM" id="MobiDB-lite"/>
    </source>
</evidence>
<dbReference type="Proteomes" id="UP000657035">
    <property type="component" value="Unassembled WGS sequence"/>
</dbReference>
<dbReference type="PROSITE" id="PS50011">
    <property type="entry name" value="PROTEIN_KINASE_DOM"/>
    <property type="match status" value="1"/>
</dbReference>
<evidence type="ECO:0000256" key="11">
    <source>
        <dbReference type="ARBA" id="ARBA00022777"/>
    </source>
</evidence>
<evidence type="ECO:0000256" key="7">
    <source>
        <dbReference type="ARBA" id="ARBA00022527"/>
    </source>
</evidence>
<keyword evidence="12 15" id="KW-0067">ATP-binding</keyword>
<evidence type="ECO:0000256" key="13">
    <source>
        <dbReference type="ARBA" id="ARBA00022860"/>
    </source>
</evidence>
<evidence type="ECO:0000256" key="4">
    <source>
        <dbReference type="ARBA" id="ARBA00012430"/>
    </source>
</evidence>
<dbReference type="EC" id="2.7.11.18" evidence="4"/>
<keyword evidence="7" id="KW-0723">Serine/threonine-protein kinase</keyword>
<comment type="caution">
    <text evidence="18">The sequence shown here is derived from an EMBL/GenBank/DDBJ whole genome shotgun (WGS) entry which is preliminary data.</text>
</comment>
<evidence type="ECO:0000256" key="8">
    <source>
        <dbReference type="ARBA" id="ARBA00022553"/>
    </source>
</evidence>
<dbReference type="PROSITE" id="PS00108">
    <property type="entry name" value="PROTEIN_KINASE_ST"/>
    <property type="match status" value="1"/>
</dbReference>
<dbReference type="AlphaFoldDB" id="A0A851Q7I1"/>
<evidence type="ECO:0000313" key="18">
    <source>
        <dbReference type="EMBL" id="NXC74666.1"/>
    </source>
</evidence>
<dbReference type="OrthoDB" id="10260894at2759"/>
<feature type="compositionally biased region" description="Low complexity" evidence="16">
    <location>
        <begin position="217"/>
        <end position="226"/>
    </location>
</feature>
<feature type="compositionally biased region" description="Basic and acidic residues" evidence="16">
    <location>
        <begin position="253"/>
        <end position="270"/>
    </location>
</feature>
<comment type="function">
    <text evidence="14">Implicated in the level of global muscle contraction and cardiac function. Phosphorylates a specific serine in the N-terminus of a myosin light chain.</text>
</comment>
<dbReference type="InterPro" id="IPR008271">
    <property type="entry name" value="Ser/Thr_kinase_AS"/>
</dbReference>
<dbReference type="Gene3D" id="1.10.510.10">
    <property type="entry name" value="Transferase(Phosphotransferase) domain 1"/>
    <property type="match status" value="1"/>
</dbReference>
<dbReference type="Pfam" id="PF00069">
    <property type="entry name" value="Pkinase"/>
    <property type="match status" value="1"/>
</dbReference>
<feature type="compositionally biased region" description="Basic and acidic residues" evidence="16">
    <location>
        <begin position="228"/>
        <end position="245"/>
    </location>
</feature>
<feature type="compositionally biased region" description="Low complexity" evidence="16">
    <location>
        <begin position="412"/>
        <end position="423"/>
    </location>
</feature>
<feature type="compositionally biased region" description="Basic and acidic residues" evidence="16">
    <location>
        <begin position="82"/>
        <end position="92"/>
    </location>
</feature>
<comment type="similarity">
    <text evidence="2">Belongs to the protein kinase superfamily. CAMK Ser/Thr protein kinase family.</text>
</comment>
<keyword evidence="10 15" id="KW-0547">Nucleotide-binding</keyword>
<dbReference type="SMART" id="SM00220">
    <property type="entry name" value="S_TKc"/>
    <property type="match status" value="1"/>
</dbReference>
<dbReference type="GO" id="GO:0005524">
    <property type="term" value="F:ATP binding"/>
    <property type="evidence" value="ECO:0007669"/>
    <property type="project" value="UniProtKB-UniRule"/>
</dbReference>
<accession>A0A851Q7I1</accession>
<dbReference type="InterPro" id="IPR000719">
    <property type="entry name" value="Prot_kinase_dom"/>
</dbReference>
<feature type="compositionally biased region" description="Basic and acidic residues" evidence="16">
    <location>
        <begin position="171"/>
        <end position="182"/>
    </location>
</feature>
<feature type="compositionally biased region" description="Low complexity" evidence="16">
    <location>
        <begin position="146"/>
        <end position="156"/>
    </location>
</feature>
<feature type="domain" description="Protein kinase" evidence="17">
    <location>
        <begin position="543"/>
        <end position="798"/>
    </location>
</feature>